<dbReference type="Proteomes" id="UP001367676">
    <property type="component" value="Unassembled WGS sequence"/>
</dbReference>
<protein>
    <recommendedName>
        <fullName evidence="6">Runt domain-containing protein</fullName>
    </recommendedName>
</protein>
<dbReference type="EMBL" id="JBBCAQ010000036">
    <property type="protein sequence ID" value="KAK7576551.1"/>
    <property type="molecule type" value="Genomic_DNA"/>
</dbReference>
<evidence type="ECO:0000256" key="5">
    <source>
        <dbReference type="SAM" id="MobiDB-lite"/>
    </source>
</evidence>
<dbReference type="InterPro" id="IPR000040">
    <property type="entry name" value="AML1_Runt"/>
</dbReference>
<evidence type="ECO:0000256" key="1">
    <source>
        <dbReference type="ARBA" id="ARBA00004123"/>
    </source>
</evidence>
<keyword evidence="2" id="KW-0805">Transcription regulation</keyword>
<dbReference type="GO" id="GO:0005524">
    <property type="term" value="F:ATP binding"/>
    <property type="evidence" value="ECO:0007669"/>
    <property type="project" value="InterPro"/>
</dbReference>
<comment type="caution">
    <text evidence="7">The sequence shown here is derived from an EMBL/GenBank/DDBJ whole genome shotgun (WGS) entry which is preliminary data.</text>
</comment>
<dbReference type="Pfam" id="PF00853">
    <property type="entry name" value="Runt"/>
    <property type="match status" value="1"/>
</dbReference>
<organism evidence="7 8">
    <name type="scientific">Parthenolecanium corni</name>
    <dbReference type="NCBI Taxonomy" id="536013"/>
    <lineage>
        <taxon>Eukaryota</taxon>
        <taxon>Metazoa</taxon>
        <taxon>Ecdysozoa</taxon>
        <taxon>Arthropoda</taxon>
        <taxon>Hexapoda</taxon>
        <taxon>Insecta</taxon>
        <taxon>Pterygota</taxon>
        <taxon>Neoptera</taxon>
        <taxon>Paraneoptera</taxon>
        <taxon>Hemiptera</taxon>
        <taxon>Sternorrhyncha</taxon>
        <taxon>Coccoidea</taxon>
        <taxon>Coccidae</taxon>
        <taxon>Parthenolecanium</taxon>
    </lineage>
</organism>
<evidence type="ECO:0000256" key="2">
    <source>
        <dbReference type="ARBA" id="ARBA00023015"/>
    </source>
</evidence>
<proteinExistence type="predicted"/>
<dbReference type="PROSITE" id="PS51062">
    <property type="entry name" value="RUNT"/>
    <property type="match status" value="1"/>
</dbReference>
<accession>A0AAN9T9M7</accession>
<dbReference type="InterPro" id="IPR013524">
    <property type="entry name" value="Runt_dom"/>
</dbReference>
<dbReference type="PANTHER" id="PTHR11950:SF31">
    <property type="entry name" value="SEGMENTATION PROTEIN RUNT"/>
    <property type="match status" value="1"/>
</dbReference>
<evidence type="ECO:0000259" key="6">
    <source>
        <dbReference type="PROSITE" id="PS51062"/>
    </source>
</evidence>
<feature type="compositionally biased region" description="Basic residues" evidence="5">
    <location>
        <begin position="390"/>
        <end position="400"/>
    </location>
</feature>
<keyword evidence="3" id="KW-0804">Transcription</keyword>
<dbReference type="GO" id="GO:0000981">
    <property type="term" value="F:DNA-binding transcription factor activity, RNA polymerase II-specific"/>
    <property type="evidence" value="ECO:0007669"/>
    <property type="project" value="TreeGrafter"/>
</dbReference>
<dbReference type="PANTHER" id="PTHR11950">
    <property type="entry name" value="RUNT RELATED"/>
    <property type="match status" value="1"/>
</dbReference>
<dbReference type="InterPro" id="IPR008967">
    <property type="entry name" value="p53-like_TF_DNA-bd_sf"/>
</dbReference>
<evidence type="ECO:0000313" key="7">
    <source>
        <dbReference type="EMBL" id="KAK7576551.1"/>
    </source>
</evidence>
<dbReference type="GO" id="GO:0000978">
    <property type="term" value="F:RNA polymerase II cis-regulatory region sequence-specific DNA binding"/>
    <property type="evidence" value="ECO:0007669"/>
    <property type="project" value="TreeGrafter"/>
</dbReference>
<sequence length="400" mass="43344">MCIDVSPIGHPNLRETILEMVWRHEIPLLPLSADDQLSKEIYSSSLDTLQAVHGKLVSTSCPTILCSALPSHHRSNKSLRNPFKVIVLDEIPDGTTVTVKAGNDENWCAEIKNSSALIKDQVAVFNDIRFIGRSGRGKTFNLSIIVHSTPVQVGTYNKAIKVTVDGPREPRSKANMAYYPAQHPFLLSYPFSQLHLWDPSLFPFESYLNSQLMACNSQQPPVPQLGLPNGYFRYPTAAFPGGTAPPLHPPNPELRFPVPLPLSLTSPTLPGTLPPNRGTAFDMASTPSYTLPFGKSSPSSTITSESAASSEVDEQAGHSSEDSATSVKSAFQQVKSLSTASSTATSDPSDDTFGLAMKRLSRSCSTKGDRSSSDGSASLRENGLTMKSQPKGKPKVWRPY</sequence>
<reference evidence="7 8" key="1">
    <citation type="submission" date="2024-03" db="EMBL/GenBank/DDBJ databases">
        <title>Adaptation during the transition from Ophiocordyceps entomopathogen to insect associate is accompanied by gene loss and intensified selection.</title>
        <authorList>
            <person name="Ward C.M."/>
            <person name="Onetto C.A."/>
            <person name="Borneman A.R."/>
        </authorList>
    </citation>
    <scope>NUCLEOTIDE SEQUENCE [LARGE SCALE GENOMIC DNA]</scope>
    <source>
        <strain evidence="7">AWRI1</strain>
        <tissue evidence="7">Single Adult Female</tissue>
    </source>
</reference>
<evidence type="ECO:0000313" key="8">
    <source>
        <dbReference type="Proteomes" id="UP001367676"/>
    </source>
</evidence>
<gene>
    <name evidence="7" type="ORF">V9T40_012837</name>
</gene>
<feature type="region of interest" description="Disordered" evidence="5">
    <location>
        <begin position="290"/>
        <end position="327"/>
    </location>
</feature>
<dbReference type="InterPro" id="IPR012346">
    <property type="entry name" value="p53/RUNT-type_TF_DNA-bd_sf"/>
</dbReference>
<feature type="region of interest" description="Disordered" evidence="5">
    <location>
        <begin position="361"/>
        <end position="400"/>
    </location>
</feature>
<dbReference type="AlphaFoldDB" id="A0AAN9T9M7"/>
<feature type="domain" description="Runt" evidence="6">
    <location>
        <begin position="44"/>
        <end position="172"/>
    </location>
</feature>
<dbReference type="PRINTS" id="PR00967">
    <property type="entry name" value="ONCOGENEAML1"/>
</dbReference>
<evidence type="ECO:0000256" key="4">
    <source>
        <dbReference type="ARBA" id="ARBA00023242"/>
    </source>
</evidence>
<dbReference type="SUPFAM" id="SSF49417">
    <property type="entry name" value="p53-like transcription factors"/>
    <property type="match status" value="1"/>
</dbReference>
<dbReference type="GO" id="GO:0005634">
    <property type="term" value="C:nucleus"/>
    <property type="evidence" value="ECO:0007669"/>
    <property type="project" value="UniProtKB-SubCell"/>
</dbReference>
<evidence type="ECO:0000256" key="3">
    <source>
        <dbReference type="ARBA" id="ARBA00023163"/>
    </source>
</evidence>
<dbReference type="Gene3D" id="2.60.40.720">
    <property type="match status" value="1"/>
</dbReference>
<name>A0AAN9T9M7_9HEMI</name>
<keyword evidence="4" id="KW-0539">Nucleus</keyword>
<feature type="compositionally biased region" description="Low complexity" evidence="5">
    <location>
        <begin position="296"/>
        <end position="310"/>
    </location>
</feature>
<keyword evidence="8" id="KW-1185">Reference proteome</keyword>
<comment type="subcellular location">
    <subcellularLocation>
        <location evidence="1">Nucleus</location>
    </subcellularLocation>
</comment>